<evidence type="ECO:0000313" key="2">
    <source>
        <dbReference type="Proteomes" id="UP001162156"/>
    </source>
</evidence>
<accession>A0AAV8ZM18</accession>
<protein>
    <submittedName>
        <fullName evidence="1">Uncharacterized protein</fullName>
    </submittedName>
</protein>
<reference evidence="1" key="1">
    <citation type="journal article" date="2023" name="Insect Mol. Biol.">
        <title>Genome sequencing provides insights into the evolution of gene families encoding plant cell wall-degrading enzymes in longhorned beetles.</title>
        <authorList>
            <person name="Shin N.R."/>
            <person name="Okamura Y."/>
            <person name="Kirsch R."/>
            <person name="Pauchet Y."/>
        </authorList>
    </citation>
    <scope>NUCLEOTIDE SEQUENCE</scope>
    <source>
        <strain evidence="1">RBIC_L_NR</strain>
    </source>
</reference>
<proteinExistence type="predicted"/>
<comment type="caution">
    <text evidence="1">The sequence shown here is derived from an EMBL/GenBank/DDBJ whole genome shotgun (WGS) entry which is preliminary data.</text>
</comment>
<evidence type="ECO:0000313" key="1">
    <source>
        <dbReference type="EMBL" id="KAJ8966602.1"/>
    </source>
</evidence>
<organism evidence="1 2">
    <name type="scientific">Rhamnusium bicolor</name>
    <dbReference type="NCBI Taxonomy" id="1586634"/>
    <lineage>
        <taxon>Eukaryota</taxon>
        <taxon>Metazoa</taxon>
        <taxon>Ecdysozoa</taxon>
        <taxon>Arthropoda</taxon>
        <taxon>Hexapoda</taxon>
        <taxon>Insecta</taxon>
        <taxon>Pterygota</taxon>
        <taxon>Neoptera</taxon>
        <taxon>Endopterygota</taxon>
        <taxon>Coleoptera</taxon>
        <taxon>Polyphaga</taxon>
        <taxon>Cucujiformia</taxon>
        <taxon>Chrysomeloidea</taxon>
        <taxon>Cerambycidae</taxon>
        <taxon>Lepturinae</taxon>
        <taxon>Rhagiini</taxon>
        <taxon>Rhamnusium</taxon>
    </lineage>
</organism>
<sequence>MTLKQVGLSKDSFDNVMVKKQASDVVTEGLDLNISGASGMVDIRTYFSPQKKRKHSEDEDIFNDGFDEILCKHSEMKEEDIFNDGMNDALCDIDF</sequence>
<gene>
    <name evidence="1" type="ORF">NQ314_003432</name>
</gene>
<dbReference type="AlphaFoldDB" id="A0AAV8ZM18"/>
<dbReference type="Proteomes" id="UP001162156">
    <property type="component" value="Unassembled WGS sequence"/>
</dbReference>
<dbReference type="EMBL" id="JANEYF010000968">
    <property type="protein sequence ID" value="KAJ8966602.1"/>
    <property type="molecule type" value="Genomic_DNA"/>
</dbReference>
<keyword evidence="2" id="KW-1185">Reference proteome</keyword>
<name>A0AAV8ZM18_9CUCU</name>